<dbReference type="Proteomes" id="UP001195483">
    <property type="component" value="Unassembled WGS sequence"/>
</dbReference>
<proteinExistence type="predicted"/>
<keyword evidence="2" id="KW-1185">Reference proteome</keyword>
<protein>
    <submittedName>
        <fullName evidence="1">Uncharacterized protein</fullName>
    </submittedName>
</protein>
<gene>
    <name evidence="1" type="ORF">CHS0354_024384</name>
</gene>
<reference evidence="1" key="1">
    <citation type="journal article" date="2021" name="Genome Biol. Evol.">
        <title>A High-Quality Reference Genome for a Parasitic Bivalve with Doubly Uniparental Inheritance (Bivalvia: Unionida).</title>
        <authorList>
            <person name="Smith C.H."/>
        </authorList>
    </citation>
    <scope>NUCLEOTIDE SEQUENCE</scope>
    <source>
        <strain evidence="1">CHS0354</strain>
    </source>
</reference>
<evidence type="ECO:0000313" key="2">
    <source>
        <dbReference type="Proteomes" id="UP001195483"/>
    </source>
</evidence>
<dbReference type="AlphaFoldDB" id="A0AAE0W2H9"/>
<organism evidence="1 2">
    <name type="scientific">Potamilus streckersoni</name>
    <dbReference type="NCBI Taxonomy" id="2493646"/>
    <lineage>
        <taxon>Eukaryota</taxon>
        <taxon>Metazoa</taxon>
        <taxon>Spiralia</taxon>
        <taxon>Lophotrochozoa</taxon>
        <taxon>Mollusca</taxon>
        <taxon>Bivalvia</taxon>
        <taxon>Autobranchia</taxon>
        <taxon>Heteroconchia</taxon>
        <taxon>Palaeoheterodonta</taxon>
        <taxon>Unionida</taxon>
        <taxon>Unionoidea</taxon>
        <taxon>Unionidae</taxon>
        <taxon>Ambleminae</taxon>
        <taxon>Lampsilini</taxon>
        <taxon>Potamilus</taxon>
    </lineage>
</organism>
<accession>A0AAE0W2H9</accession>
<reference evidence="1" key="2">
    <citation type="journal article" date="2021" name="Genome Biol. Evol.">
        <title>Developing a high-quality reference genome for a parasitic bivalve with doubly uniparental inheritance (Bivalvia: Unionida).</title>
        <authorList>
            <person name="Smith C.H."/>
        </authorList>
    </citation>
    <scope>NUCLEOTIDE SEQUENCE</scope>
    <source>
        <strain evidence="1">CHS0354</strain>
        <tissue evidence="1">Mantle</tissue>
    </source>
</reference>
<comment type="caution">
    <text evidence="1">The sequence shown here is derived from an EMBL/GenBank/DDBJ whole genome shotgun (WGS) entry which is preliminary data.</text>
</comment>
<reference evidence="1" key="3">
    <citation type="submission" date="2023-05" db="EMBL/GenBank/DDBJ databases">
        <authorList>
            <person name="Smith C.H."/>
        </authorList>
    </citation>
    <scope>NUCLEOTIDE SEQUENCE</scope>
    <source>
        <strain evidence="1">CHS0354</strain>
        <tissue evidence="1">Mantle</tissue>
    </source>
</reference>
<name>A0AAE0W2H9_9BIVA</name>
<sequence>MGHCKIIAVTGVDTDLLSLSGQPPSGSGVQIHDQLTLYSEEMSYPCVFAEDIDDRYEIF</sequence>
<evidence type="ECO:0000313" key="1">
    <source>
        <dbReference type="EMBL" id="KAK3599056.1"/>
    </source>
</evidence>
<dbReference type="EMBL" id="JAEAOA010001449">
    <property type="protein sequence ID" value="KAK3599056.1"/>
    <property type="molecule type" value="Genomic_DNA"/>
</dbReference>